<dbReference type="GO" id="GO:0016491">
    <property type="term" value="F:oxidoreductase activity"/>
    <property type="evidence" value="ECO:0007669"/>
    <property type="project" value="InterPro"/>
</dbReference>
<gene>
    <name evidence="2" type="ORF">SSCH_580011</name>
</gene>
<evidence type="ECO:0000259" key="1">
    <source>
        <dbReference type="Pfam" id="PF02915"/>
    </source>
</evidence>
<dbReference type="InterPro" id="IPR009078">
    <property type="entry name" value="Ferritin-like_SF"/>
</dbReference>
<proteinExistence type="predicted"/>
<dbReference type="InterPro" id="IPR012347">
    <property type="entry name" value="Ferritin-like"/>
</dbReference>
<accession>A0A0B7MGG4</accession>
<dbReference type="Gene3D" id="1.20.1260.10">
    <property type="match status" value="1"/>
</dbReference>
<dbReference type="AlphaFoldDB" id="A0A0B7MGG4"/>
<dbReference type="Pfam" id="PF02915">
    <property type="entry name" value="Rubrerythrin"/>
    <property type="match status" value="1"/>
</dbReference>
<dbReference type="EMBL" id="CDRZ01000256">
    <property type="protein sequence ID" value="CEO89714.1"/>
    <property type="molecule type" value="Genomic_DNA"/>
</dbReference>
<reference evidence="3" key="1">
    <citation type="submission" date="2015-01" db="EMBL/GenBank/DDBJ databases">
        <authorList>
            <person name="Manzoor Shahid"/>
            <person name="Zubair Saima"/>
        </authorList>
    </citation>
    <scope>NUCLEOTIDE SEQUENCE [LARGE SCALE GENOMIC DNA]</scope>
    <source>
        <strain evidence="3">Sp3</strain>
    </source>
</reference>
<sequence length="153" mass="17556">MSMHYGDRHYELIKELKAALLDERKTAVFYAQMRDLSTSFAGVDSFAEARKDELDHATALTRLLERLTGTIPEEALQPVCPTEISSYCEGIKMAIQGESAARVEYKRILQKTQSREIQDIIREIFNDEEVHLAKFRILYDIECKPGYYAESGD</sequence>
<organism evidence="2 3">
    <name type="scientific">Syntrophaceticus schinkii</name>
    <dbReference type="NCBI Taxonomy" id="499207"/>
    <lineage>
        <taxon>Bacteria</taxon>
        <taxon>Bacillati</taxon>
        <taxon>Bacillota</taxon>
        <taxon>Clostridia</taxon>
        <taxon>Thermoanaerobacterales</taxon>
        <taxon>Thermoanaerobacterales Family III. Incertae Sedis</taxon>
        <taxon>Syntrophaceticus</taxon>
    </lineage>
</organism>
<dbReference type="Proteomes" id="UP000046155">
    <property type="component" value="Unassembled WGS sequence"/>
</dbReference>
<keyword evidence="3" id="KW-1185">Reference proteome</keyword>
<dbReference type="InterPro" id="IPR003251">
    <property type="entry name" value="Rr_diiron-bd_dom"/>
</dbReference>
<dbReference type="SUPFAM" id="SSF47240">
    <property type="entry name" value="Ferritin-like"/>
    <property type="match status" value="1"/>
</dbReference>
<dbReference type="GO" id="GO:0046872">
    <property type="term" value="F:metal ion binding"/>
    <property type="evidence" value="ECO:0007669"/>
    <property type="project" value="InterPro"/>
</dbReference>
<dbReference type="RefSeq" id="WP_198142425.1">
    <property type="nucleotide sequence ID" value="NZ_CDRZ01000256.1"/>
</dbReference>
<evidence type="ECO:0000313" key="2">
    <source>
        <dbReference type="EMBL" id="CEO89714.1"/>
    </source>
</evidence>
<dbReference type="CDD" id="cd00657">
    <property type="entry name" value="Ferritin_like"/>
    <property type="match status" value="1"/>
</dbReference>
<feature type="domain" description="Rubrerythrin diiron-binding" evidence="1">
    <location>
        <begin position="45"/>
        <end position="139"/>
    </location>
</feature>
<name>A0A0B7MGG4_9FIRM</name>
<evidence type="ECO:0000313" key="3">
    <source>
        <dbReference type="Proteomes" id="UP000046155"/>
    </source>
</evidence>
<protein>
    <recommendedName>
        <fullName evidence="1">Rubrerythrin diiron-binding domain-containing protein</fullName>
    </recommendedName>
</protein>